<name>A0A314UW24_PRUYE</name>
<sequence length="112" mass="12569">MRTLEVLWRIGVGIEGGVLTKSGAMKALELCLSSKQGNEMRERTSILKVFAEEAVKSYGRTTEDLNVLVNEIICGPSKPILEWRRMEDMYVRPKVQGNPLQSLTTMCKPIKA</sequence>
<accession>A0A314UW24</accession>
<proteinExistence type="predicted"/>
<evidence type="ECO:0000313" key="2">
    <source>
        <dbReference type="Proteomes" id="UP000250321"/>
    </source>
</evidence>
<dbReference type="EMBL" id="PJQY01002929">
    <property type="protein sequence ID" value="PQM41693.1"/>
    <property type="molecule type" value="Genomic_DNA"/>
</dbReference>
<protein>
    <submittedName>
        <fullName evidence="1">Uncharacterized protein</fullName>
    </submittedName>
</protein>
<organism evidence="1 2">
    <name type="scientific">Prunus yedoensis var. nudiflora</name>
    <dbReference type="NCBI Taxonomy" id="2094558"/>
    <lineage>
        <taxon>Eukaryota</taxon>
        <taxon>Viridiplantae</taxon>
        <taxon>Streptophyta</taxon>
        <taxon>Embryophyta</taxon>
        <taxon>Tracheophyta</taxon>
        <taxon>Spermatophyta</taxon>
        <taxon>Magnoliopsida</taxon>
        <taxon>eudicotyledons</taxon>
        <taxon>Gunneridae</taxon>
        <taxon>Pentapetalae</taxon>
        <taxon>rosids</taxon>
        <taxon>fabids</taxon>
        <taxon>Rosales</taxon>
        <taxon>Rosaceae</taxon>
        <taxon>Amygdaloideae</taxon>
        <taxon>Amygdaleae</taxon>
        <taxon>Prunus</taxon>
    </lineage>
</organism>
<dbReference type="Gene3D" id="3.40.50.2000">
    <property type="entry name" value="Glycogen Phosphorylase B"/>
    <property type="match status" value="1"/>
</dbReference>
<reference evidence="1 2" key="1">
    <citation type="submission" date="2018-02" db="EMBL/GenBank/DDBJ databases">
        <title>Draft genome of wild Prunus yedoensis var. nudiflora.</title>
        <authorList>
            <person name="Baek S."/>
            <person name="Kim J.-H."/>
            <person name="Choi K."/>
            <person name="Kim G.-B."/>
            <person name="Cho A."/>
            <person name="Jang H."/>
            <person name="Shin C.-H."/>
            <person name="Yu H.-J."/>
            <person name="Mun J.-H."/>
        </authorList>
    </citation>
    <scope>NUCLEOTIDE SEQUENCE [LARGE SCALE GENOMIC DNA]</scope>
    <source>
        <strain evidence="2">cv. Jeju island</strain>
        <tissue evidence="1">Leaf</tissue>
    </source>
</reference>
<gene>
    <name evidence="1" type="ORF">Pyn_16631</name>
</gene>
<dbReference type="Proteomes" id="UP000250321">
    <property type="component" value="Unassembled WGS sequence"/>
</dbReference>
<comment type="caution">
    <text evidence="1">The sequence shown here is derived from an EMBL/GenBank/DDBJ whole genome shotgun (WGS) entry which is preliminary data.</text>
</comment>
<keyword evidence="2" id="KW-1185">Reference proteome</keyword>
<evidence type="ECO:0000313" key="1">
    <source>
        <dbReference type="EMBL" id="PQM41693.1"/>
    </source>
</evidence>
<dbReference type="AlphaFoldDB" id="A0A314UW24"/>
<dbReference type="STRING" id="2094558.A0A314UW24"/>
<dbReference type="OrthoDB" id="5835829at2759"/>